<keyword evidence="3" id="KW-1185">Reference proteome</keyword>
<gene>
    <name evidence="2" type="ORF">I573_01288</name>
</gene>
<accession>S0KQQ3</accession>
<proteinExistence type="predicted"/>
<dbReference type="AlphaFoldDB" id="S0KQQ3"/>
<keyword evidence="1" id="KW-0175">Coiled coil</keyword>
<organism evidence="2 3">
    <name type="scientific">Enterococcus sulfureus ATCC 49903</name>
    <dbReference type="NCBI Taxonomy" id="1140003"/>
    <lineage>
        <taxon>Bacteria</taxon>
        <taxon>Bacillati</taxon>
        <taxon>Bacillota</taxon>
        <taxon>Bacilli</taxon>
        <taxon>Lactobacillales</taxon>
        <taxon>Enterococcaceae</taxon>
        <taxon>Enterococcus</taxon>
    </lineage>
</organism>
<evidence type="ECO:0000313" key="3">
    <source>
        <dbReference type="Proteomes" id="UP000015961"/>
    </source>
</evidence>
<dbReference type="PATRIC" id="fig|1140003.3.peg.1346"/>
<dbReference type="RefSeq" id="WP_016185840.1">
    <property type="nucleotide sequence ID" value="NZ_ASWO01000005.1"/>
</dbReference>
<comment type="caution">
    <text evidence="2">The sequence shown here is derived from an EMBL/GenBank/DDBJ whole genome shotgun (WGS) entry which is preliminary data.</text>
</comment>
<name>S0KQQ3_9ENTE</name>
<evidence type="ECO:0000256" key="1">
    <source>
        <dbReference type="SAM" id="Coils"/>
    </source>
</evidence>
<dbReference type="EMBL" id="ASWO01000005">
    <property type="protein sequence ID" value="EOT83566.1"/>
    <property type="molecule type" value="Genomic_DNA"/>
</dbReference>
<evidence type="ECO:0000313" key="2">
    <source>
        <dbReference type="EMBL" id="EOT83566.1"/>
    </source>
</evidence>
<reference evidence="2 3" key="1">
    <citation type="submission" date="2013-03" db="EMBL/GenBank/DDBJ databases">
        <title>The Genome Sequence of Enterococcus sulfureus ATCC_49903 (PacBio/Illumina hybrid assembly).</title>
        <authorList>
            <consortium name="The Broad Institute Genomics Platform"/>
            <consortium name="The Broad Institute Genome Sequencing Center for Infectious Disease"/>
            <person name="Earl A."/>
            <person name="Russ C."/>
            <person name="Gilmore M."/>
            <person name="Surin D."/>
            <person name="Walker B."/>
            <person name="Young S."/>
            <person name="Zeng Q."/>
            <person name="Gargeya S."/>
            <person name="Fitzgerald M."/>
            <person name="Haas B."/>
            <person name="Abouelleil A."/>
            <person name="Allen A.W."/>
            <person name="Alvarado L."/>
            <person name="Arachchi H.M."/>
            <person name="Berlin A.M."/>
            <person name="Chapman S.B."/>
            <person name="Gainer-Dewar J."/>
            <person name="Goldberg J."/>
            <person name="Griggs A."/>
            <person name="Gujja S."/>
            <person name="Hansen M."/>
            <person name="Howarth C."/>
            <person name="Imamovic A."/>
            <person name="Ireland A."/>
            <person name="Larimer J."/>
            <person name="McCowan C."/>
            <person name="Murphy C."/>
            <person name="Pearson M."/>
            <person name="Poon T.W."/>
            <person name="Priest M."/>
            <person name="Roberts A."/>
            <person name="Saif S."/>
            <person name="Shea T."/>
            <person name="Sisk P."/>
            <person name="Sykes S."/>
            <person name="Wortman J."/>
            <person name="Nusbaum C."/>
            <person name="Birren B."/>
        </authorList>
    </citation>
    <scope>NUCLEOTIDE SEQUENCE [LARGE SCALE GENOMIC DNA]</scope>
    <source>
        <strain evidence="2 3">ATCC 49903</strain>
    </source>
</reference>
<sequence length="202" mass="24511">MSDYIDMPIRLKWFFAHWKGYVVNREWLSKRERYAALIFFKGLKQLDQEELIFLREKYYTDRPAQENFSTGISKTYLQYSDEVMAMKSDMSIREYRKKRVRIEKKLEMVLHKVKEEQKEYVTNQAEEFKLKAGKLYLKSFQLSVLGRVLPEYVLTQDGTQAKVFQKDDELARRFVSKLGMEKEPIKENRYDYDYECIVNWEI</sequence>
<dbReference type="Proteomes" id="UP000015961">
    <property type="component" value="Unassembled WGS sequence"/>
</dbReference>
<feature type="coiled-coil region" evidence="1">
    <location>
        <begin position="92"/>
        <end position="119"/>
    </location>
</feature>
<dbReference type="STRING" id="1140003.OMY_01392"/>
<protein>
    <submittedName>
        <fullName evidence="2">Uncharacterized protein</fullName>
    </submittedName>
</protein>
<dbReference type="eggNOG" id="ENOG50306QV">
    <property type="taxonomic scope" value="Bacteria"/>
</dbReference>